<evidence type="ECO:0000256" key="10">
    <source>
        <dbReference type="RuleBase" id="RU364116"/>
    </source>
</evidence>
<comment type="function">
    <text evidence="10">Probably acts as a heme chaperone, transferring heme to an unknown acceptor. Binds one molecule of heme per monomer, possibly covalently. Binds 1 [4Fe-4S] cluster. The cluster is coordinated with 3 cysteines and an exchangeable S-adenosyl-L-methionine.</text>
</comment>
<evidence type="ECO:0000256" key="1">
    <source>
        <dbReference type="ARBA" id="ARBA00001966"/>
    </source>
</evidence>
<dbReference type="Proteomes" id="UP000030060">
    <property type="component" value="Unassembled WGS sequence"/>
</dbReference>
<evidence type="ECO:0000256" key="7">
    <source>
        <dbReference type="ARBA" id="ARBA00023004"/>
    </source>
</evidence>
<dbReference type="InterPro" id="IPR010723">
    <property type="entry name" value="HemN_C"/>
</dbReference>
<evidence type="ECO:0000256" key="8">
    <source>
        <dbReference type="ARBA" id="ARBA00023014"/>
    </source>
</evidence>
<dbReference type="InterPro" id="IPR013785">
    <property type="entry name" value="Aldolase_TIM"/>
</dbReference>
<dbReference type="SMART" id="SM00729">
    <property type="entry name" value="Elp3"/>
    <property type="match status" value="1"/>
</dbReference>
<dbReference type="SFLD" id="SFLDS00029">
    <property type="entry name" value="Radical_SAM"/>
    <property type="match status" value="1"/>
</dbReference>
<keyword evidence="8 10" id="KW-0411">Iron-sulfur</keyword>
<dbReference type="SUPFAM" id="SSF102114">
    <property type="entry name" value="Radical SAM enzymes"/>
    <property type="match status" value="1"/>
</dbReference>
<dbReference type="SFLD" id="SFLDG01065">
    <property type="entry name" value="anaerobic_coproporphyrinogen-I"/>
    <property type="match status" value="1"/>
</dbReference>
<dbReference type="SFLD" id="SFLDF00288">
    <property type="entry name" value="HemN-like__clustered_with_nucl"/>
    <property type="match status" value="1"/>
</dbReference>
<evidence type="ECO:0000313" key="12">
    <source>
        <dbReference type="EMBL" id="KGE64500.1"/>
    </source>
</evidence>
<comment type="caution">
    <text evidence="12">The sequence shown here is derived from an EMBL/GenBank/DDBJ whole genome shotgun (WGS) entry which is preliminary data.</text>
</comment>
<comment type="cofactor">
    <cofactor evidence="1">
        <name>[4Fe-4S] cluster</name>
        <dbReference type="ChEBI" id="CHEBI:49883"/>
    </cofactor>
</comment>
<keyword evidence="7 10" id="KW-0408">Iron</keyword>
<keyword evidence="4 10" id="KW-0349">Heme</keyword>
<dbReference type="GO" id="GO:0006779">
    <property type="term" value="P:porphyrin-containing compound biosynthetic process"/>
    <property type="evidence" value="ECO:0007669"/>
    <property type="project" value="InterPro"/>
</dbReference>
<dbReference type="GO" id="GO:0046872">
    <property type="term" value="F:metal ion binding"/>
    <property type="evidence" value="ECO:0007669"/>
    <property type="project" value="UniProtKB-UniRule"/>
</dbReference>
<evidence type="ECO:0000256" key="2">
    <source>
        <dbReference type="ARBA" id="ARBA00006100"/>
    </source>
</evidence>
<accession>A0A0A1YS75</accession>
<evidence type="ECO:0000313" key="13">
    <source>
        <dbReference type="Proteomes" id="UP000030060"/>
    </source>
</evidence>
<dbReference type="PANTHER" id="PTHR13932:SF5">
    <property type="entry name" value="RADICAL S-ADENOSYL METHIONINE DOMAIN-CONTAINING PROTEIN 1, MITOCHONDRIAL"/>
    <property type="match status" value="1"/>
</dbReference>
<dbReference type="Pfam" id="PF04055">
    <property type="entry name" value="Radical_SAM"/>
    <property type="match status" value="1"/>
</dbReference>
<dbReference type="PROSITE" id="PS51918">
    <property type="entry name" value="RADICAL_SAM"/>
    <property type="match status" value="1"/>
</dbReference>
<gene>
    <name evidence="12" type="ORF">K814_0128810</name>
</gene>
<dbReference type="SFLD" id="SFLDF00562">
    <property type="entry name" value="HemN-like__clustered_with_heat"/>
    <property type="match status" value="1"/>
</dbReference>
<keyword evidence="9 10" id="KW-0143">Chaperone</keyword>
<dbReference type="InterPro" id="IPR004559">
    <property type="entry name" value="HemW-like"/>
</dbReference>
<dbReference type="SFLD" id="SFLDG01082">
    <property type="entry name" value="B12-binding_domain_containing"/>
    <property type="match status" value="1"/>
</dbReference>
<proteinExistence type="inferred from homology"/>
<dbReference type="InterPro" id="IPR007197">
    <property type="entry name" value="rSAM"/>
</dbReference>
<keyword evidence="10" id="KW-0004">4Fe-4S</keyword>
<dbReference type="GO" id="GO:0051539">
    <property type="term" value="F:4 iron, 4 sulfur cluster binding"/>
    <property type="evidence" value="ECO:0007669"/>
    <property type="project" value="UniProtKB-UniRule"/>
</dbReference>
<dbReference type="Gene3D" id="3.20.20.70">
    <property type="entry name" value="Aldolase class I"/>
    <property type="match status" value="1"/>
</dbReference>
<evidence type="ECO:0000256" key="9">
    <source>
        <dbReference type="ARBA" id="ARBA00023186"/>
    </source>
</evidence>
<protein>
    <recommendedName>
        <fullName evidence="3 10">Heme chaperone HemW</fullName>
    </recommendedName>
</protein>
<dbReference type="GO" id="GO:0005737">
    <property type="term" value="C:cytoplasm"/>
    <property type="evidence" value="ECO:0007669"/>
    <property type="project" value="UniProtKB-SubCell"/>
</dbReference>
<feature type="domain" description="Radical SAM core" evidence="11">
    <location>
        <begin position="22"/>
        <end position="258"/>
    </location>
</feature>
<evidence type="ECO:0000259" key="11">
    <source>
        <dbReference type="PROSITE" id="PS51918"/>
    </source>
</evidence>
<dbReference type="PANTHER" id="PTHR13932">
    <property type="entry name" value="COPROPORPHYRINIGEN III OXIDASE"/>
    <property type="match status" value="1"/>
</dbReference>
<dbReference type="RefSeq" id="WP_038850842.1">
    <property type="nucleotide sequence ID" value="NZ_ASGY01000228.1"/>
</dbReference>
<name>A0A0A1YS75_PSEFL</name>
<dbReference type="OrthoDB" id="9808022at2"/>
<dbReference type="EMBL" id="ASGY01000228">
    <property type="protein sequence ID" value="KGE64500.1"/>
    <property type="molecule type" value="Genomic_DNA"/>
</dbReference>
<organism evidence="12 13">
    <name type="scientific">Pseudomonas fluorescens LMG 5329</name>
    <dbReference type="NCBI Taxonomy" id="1324332"/>
    <lineage>
        <taxon>Bacteria</taxon>
        <taxon>Pseudomonadati</taxon>
        <taxon>Pseudomonadota</taxon>
        <taxon>Gammaproteobacteria</taxon>
        <taxon>Pseudomonadales</taxon>
        <taxon>Pseudomonadaceae</taxon>
        <taxon>Pseudomonas</taxon>
    </lineage>
</organism>
<dbReference type="CDD" id="cd01335">
    <property type="entry name" value="Radical_SAM"/>
    <property type="match status" value="1"/>
</dbReference>
<dbReference type="Pfam" id="PF06969">
    <property type="entry name" value="HemN_C"/>
    <property type="match status" value="1"/>
</dbReference>
<keyword evidence="5 10" id="KW-0949">S-adenosyl-L-methionine</keyword>
<dbReference type="AlphaFoldDB" id="A0A0A1YS75"/>
<evidence type="ECO:0000256" key="3">
    <source>
        <dbReference type="ARBA" id="ARBA00017228"/>
    </source>
</evidence>
<keyword evidence="10" id="KW-0963">Cytoplasm</keyword>
<dbReference type="InterPro" id="IPR058240">
    <property type="entry name" value="rSAM_sf"/>
</dbReference>
<comment type="subcellular location">
    <subcellularLocation>
        <location evidence="10">Cytoplasm</location>
    </subcellularLocation>
</comment>
<dbReference type="InterPro" id="IPR006638">
    <property type="entry name" value="Elp3/MiaA/NifB-like_rSAM"/>
</dbReference>
<reference evidence="12 13" key="1">
    <citation type="journal article" date="2013" name="Genome Announc.">
        <title>Draft Genome Sequence of Pseudomonas fluorescens LMG 5329, a White Line-Inducing Principle-Producing Bioindicator for the Mushroom Pathogen Pseudomonas tolaasii.</title>
        <authorList>
            <person name="Ghequire M.G."/>
            <person name="Rokni-Zadeh H."/>
            <person name="Zarrineh P."/>
            <person name="De Mot R."/>
        </authorList>
    </citation>
    <scope>NUCLEOTIDE SEQUENCE [LARGE SCALE GENOMIC DNA]</scope>
    <source>
        <strain evidence="12 13">LMG 5329</strain>
    </source>
</reference>
<dbReference type="GO" id="GO:0004109">
    <property type="term" value="F:coproporphyrinogen oxidase activity"/>
    <property type="evidence" value="ECO:0007669"/>
    <property type="project" value="InterPro"/>
</dbReference>
<comment type="similarity">
    <text evidence="2">Belongs to the anaerobic coproporphyrinogen-III oxidase family. HemW subfamily.</text>
</comment>
<dbReference type="NCBIfam" id="TIGR00539">
    <property type="entry name" value="hemN_rel"/>
    <property type="match status" value="1"/>
</dbReference>
<keyword evidence="6 10" id="KW-0479">Metal-binding</keyword>
<evidence type="ECO:0000256" key="6">
    <source>
        <dbReference type="ARBA" id="ARBA00022723"/>
    </source>
</evidence>
<evidence type="ECO:0000256" key="4">
    <source>
        <dbReference type="ARBA" id="ARBA00022617"/>
    </source>
</evidence>
<evidence type="ECO:0000256" key="5">
    <source>
        <dbReference type="ARBA" id="ARBA00022691"/>
    </source>
</evidence>
<dbReference type="InterPro" id="IPR034505">
    <property type="entry name" value="Coproporphyrinogen-III_oxidase"/>
</dbReference>
<sequence>MTQNTSAQPLIHGGAQTPRAALPVLPPLALYIHIPWCVRKCPYCDFNSHTASKVLPEEEYVDALLADLDQDLHAVYDRELSSIFFGGGTPSLFSAAALGRLLKGVEARIPFASDIEITLEANPGTFEQEKFVAYRKLGINRLSIGIQSFQQEKLEALGRIHNGDEAVRAAGMARLAGFDNFNLDLMHGLPDQSLDDALSDLRQAIALKPTHLSWYQLTLEPNTVFWNQPPTLPEDDTLWDIQEAGQALLAEHGYAQYEVSAYAQPGRPARHNLNYWSFGDFIGIGAGAHGKLSHPDGRIVRTWKTRAPKDYLNPAKSFQAGAKELTNEELPFEFLMNALRLTEGVEARLYAERTGLDLASLDEGRREAEQSGLMQVEPSRLAATDRGQLFLNDLLQKFLS</sequence>